<dbReference type="Gene3D" id="2.40.50.40">
    <property type="match status" value="1"/>
</dbReference>
<gene>
    <name evidence="4" type="ORF">SERLADRAFT_353163</name>
</gene>
<dbReference type="Pfam" id="PF00385">
    <property type="entry name" value="Chromo"/>
    <property type="match status" value="1"/>
</dbReference>
<dbReference type="SUPFAM" id="SSF54160">
    <property type="entry name" value="Chromo domain-like"/>
    <property type="match status" value="1"/>
</dbReference>
<evidence type="ECO:0000256" key="2">
    <source>
        <dbReference type="ARBA" id="ARBA00023242"/>
    </source>
</evidence>
<organism>
    <name type="scientific">Serpula lacrymans var. lacrymans (strain S7.9)</name>
    <name type="common">Dry rot fungus</name>
    <dbReference type="NCBI Taxonomy" id="578457"/>
    <lineage>
        <taxon>Eukaryota</taxon>
        <taxon>Fungi</taxon>
        <taxon>Dikarya</taxon>
        <taxon>Basidiomycota</taxon>
        <taxon>Agaricomycotina</taxon>
        <taxon>Agaricomycetes</taxon>
        <taxon>Agaricomycetidae</taxon>
        <taxon>Boletales</taxon>
        <taxon>Coniophorineae</taxon>
        <taxon>Serpulaceae</taxon>
        <taxon>Serpula</taxon>
    </lineage>
</organism>
<dbReference type="InterPro" id="IPR051219">
    <property type="entry name" value="Heterochromatin_chromo-domain"/>
</dbReference>
<dbReference type="OrthoDB" id="2447764at2759"/>
<evidence type="ECO:0000256" key="1">
    <source>
        <dbReference type="ARBA" id="ARBA00004123"/>
    </source>
</evidence>
<keyword evidence="2" id="KW-0539">Nucleus</keyword>
<dbReference type="AlphaFoldDB" id="F8PDB7"/>
<dbReference type="GO" id="GO:0005634">
    <property type="term" value="C:nucleus"/>
    <property type="evidence" value="ECO:0007669"/>
    <property type="project" value="UniProtKB-SubCell"/>
</dbReference>
<dbReference type="InterPro" id="IPR023780">
    <property type="entry name" value="Chromo_domain"/>
</dbReference>
<dbReference type="InterPro" id="IPR000953">
    <property type="entry name" value="Chromo/chromo_shadow_dom"/>
</dbReference>
<dbReference type="PROSITE" id="PS50013">
    <property type="entry name" value="CHROMO_2"/>
    <property type="match status" value="1"/>
</dbReference>
<accession>F8PDB7</accession>
<dbReference type="GO" id="GO:0006338">
    <property type="term" value="P:chromatin remodeling"/>
    <property type="evidence" value="ECO:0007669"/>
    <property type="project" value="UniProtKB-ARBA"/>
</dbReference>
<dbReference type="CDD" id="cd00024">
    <property type="entry name" value="CD_CSD"/>
    <property type="match status" value="1"/>
</dbReference>
<proteinExistence type="predicted"/>
<dbReference type="InterPro" id="IPR016197">
    <property type="entry name" value="Chromo-like_dom_sf"/>
</dbReference>
<protein>
    <recommendedName>
        <fullName evidence="3">Chromo domain-containing protein</fullName>
    </recommendedName>
</protein>
<evidence type="ECO:0000313" key="4">
    <source>
        <dbReference type="EMBL" id="EGO18738.1"/>
    </source>
</evidence>
<name>F8PDB7_SERL9</name>
<dbReference type="GeneID" id="18809371"/>
<feature type="domain" description="Chromo" evidence="3">
    <location>
        <begin position="6"/>
        <end position="39"/>
    </location>
</feature>
<sequence>EGEEEFEVKQVVDACLKHGKLEFLVLWKGYGDEDRTWEPKPIWTIPAMLFANFILRIPQLLGSLEAWIQIFLIPFSNYAQKFYHYLWYLVEPGSRALEGR</sequence>
<comment type="subcellular location">
    <subcellularLocation>
        <location evidence="1">Nucleus</location>
    </subcellularLocation>
</comment>
<dbReference type="KEGG" id="sla:SERLADRAFT_353163"/>
<dbReference type="PANTHER" id="PTHR22812">
    <property type="entry name" value="CHROMOBOX PROTEIN"/>
    <property type="match status" value="1"/>
</dbReference>
<feature type="non-terminal residue" evidence="4">
    <location>
        <position position="1"/>
    </location>
</feature>
<dbReference type="EMBL" id="GL945446">
    <property type="protein sequence ID" value="EGO18738.1"/>
    <property type="molecule type" value="Genomic_DNA"/>
</dbReference>
<reference evidence="4" key="1">
    <citation type="submission" date="2011-04" db="EMBL/GenBank/DDBJ databases">
        <title>Evolution of plant cell wall degrading machinery underlies the functional diversity of forest fungi.</title>
        <authorList>
            <consortium name="US DOE Joint Genome Institute (JGI-PGF)"/>
            <person name="Eastwood D.C."/>
            <person name="Floudas D."/>
            <person name="Binder M."/>
            <person name="Majcherczyk A."/>
            <person name="Schneider P."/>
            <person name="Aerts A."/>
            <person name="Asiegbu F.O."/>
            <person name="Baker S.E."/>
            <person name="Barry K."/>
            <person name="Bendiksby M."/>
            <person name="Blumentritt M."/>
            <person name="Coutinho P.M."/>
            <person name="Cullen D."/>
            <person name="Cullen D."/>
            <person name="Gathman A."/>
            <person name="Goodell B."/>
            <person name="Henrissat B."/>
            <person name="Ihrmark K."/>
            <person name="Kauserud H."/>
            <person name="Kohler A."/>
            <person name="LaButti K."/>
            <person name="Lapidus A."/>
            <person name="Lavin J.L."/>
            <person name="Lee Y.-H."/>
            <person name="Lindquist E."/>
            <person name="Lilly W."/>
            <person name="Lucas S."/>
            <person name="Morin E."/>
            <person name="Murat C."/>
            <person name="Oguiza J.A."/>
            <person name="Park J."/>
            <person name="Pisabarro A.G."/>
            <person name="Riley R."/>
            <person name="Rosling A."/>
            <person name="Salamov A."/>
            <person name="Schmidt O."/>
            <person name="Schmutz J."/>
            <person name="Skrede I."/>
            <person name="Stenlid J."/>
            <person name="Wiebenga A."/>
            <person name="Xie X."/>
            <person name="Kues U."/>
            <person name="Hibbett D.S."/>
            <person name="Hoffmeister D."/>
            <person name="Hogberg N."/>
            <person name="Martin F."/>
            <person name="Grigoriev I.V."/>
            <person name="Watkinson S.C."/>
        </authorList>
    </citation>
    <scope>NUCLEOTIDE SEQUENCE</scope>
    <source>
        <strain evidence="4">S7.9</strain>
    </source>
</reference>
<evidence type="ECO:0000259" key="3">
    <source>
        <dbReference type="PROSITE" id="PS50013"/>
    </source>
</evidence>
<dbReference type="RefSeq" id="XP_007324391.1">
    <property type="nucleotide sequence ID" value="XM_007324329.1"/>
</dbReference>
<dbReference type="Proteomes" id="UP000008064">
    <property type="component" value="Unassembled WGS sequence"/>
</dbReference>
<dbReference type="HOGENOM" id="CLU_2312956_0_0_1"/>